<accession>A0A180G5B4</accession>
<dbReference type="Proteomes" id="UP000005240">
    <property type="component" value="Unassembled WGS sequence"/>
</dbReference>
<evidence type="ECO:0000313" key="1">
    <source>
        <dbReference type="EMBL" id="OAV87649.1"/>
    </source>
</evidence>
<dbReference type="VEuPathDB" id="FungiDB:PTTG_29341"/>
<protein>
    <submittedName>
        <fullName evidence="1 2">Uncharacterized protein</fullName>
    </submittedName>
</protein>
<sequence>MYILGAWAVAHRWGINTGWLVIVRSHPQLFSNQSPTLFLQFNLFDPKPNTVRMKHFHEISSLVVLLLATLAGVQSGPAGTPSCPSDVRCVGQGSFGSSGH</sequence>
<dbReference type="AlphaFoldDB" id="A0A180G5B4"/>
<organism evidence="1">
    <name type="scientific">Puccinia triticina (isolate 1-1 / race 1 (BBBD))</name>
    <name type="common">Brown leaf rust fungus</name>
    <dbReference type="NCBI Taxonomy" id="630390"/>
    <lineage>
        <taxon>Eukaryota</taxon>
        <taxon>Fungi</taxon>
        <taxon>Dikarya</taxon>
        <taxon>Basidiomycota</taxon>
        <taxon>Pucciniomycotina</taxon>
        <taxon>Pucciniomycetes</taxon>
        <taxon>Pucciniales</taxon>
        <taxon>Pucciniaceae</taxon>
        <taxon>Puccinia</taxon>
    </lineage>
</organism>
<keyword evidence="3" id="KW-1185">Reference proteome</keyword>
<dbReference type="EnsemblFungi" id="PTTG_29341-t43_1">
    <property type="protein sequence ID" value="PTTG_29341-t43_1-p1"/>
    <property type="gene ID" value="PTTG_29341"/>
</dbReference>
<reference evidence="1" key="2">
    <citation type="submission" date="2016-05" db="EMBL/GenBank/DDBJ databases">
        <title>Comparative analysis highlights variable genome content of wheat rusts and divergence of the mating loci.</title>
        <authorList>
            <person name="Cuomo C.A."/>
            <person name="Bakkeren G."/>
            <person name="Szabo L."/>
            <person name="Khalil H."/>
            <person name="Joly D."/>
            <person name="Goldberg J."/>
            <person name="Young S."/>
            <person name="Zeng Q."/>
            <person name="Fellers J."/>
        </authorList>
    </citation>
    <scope>NUCLEOTIDE SEQUENCE [LARGE SCALE GENOMIC DNA]</scope>
    <source>
        <strain evidence="1">1-1 BBBD Race 1</strain>
    </source>
</reference>
<name>A0A180G5B4_PUCT1</name>
<evidence type="ECO:0000313" key="3">
    <source>
        <dbReference type="Proteomes" id="UP000005240"/>
    </source>
</evidence>
<gene>
    <name evidence="1" type="ORF">PTTG_29341</name>
</gene>
<reference evidence="2" key="4">
    <citation type="submission" date="2025-05" db="UniProtKB">
        <authorList>
            <consortium name="EnsemblFungi"/>
        </authorList>
    </citation>
    <scope>IDENTIFICATION</scope>
    <source>
        <strain evidence="2">isolate 1-1 / race 1 (BBBD)</strain>
    </source>
</reference>
<reference evidence="1" key="1">
    <citation type="submission" date="2009-11" db="EMBL/GenBank/DDBJ databases">
        <authorList>
            <consortium name="The Broad Institute Genome Sequencing Platform"/>
            <person name="Ward D."/>
            <person name="Feldgarden M."/>
            <person name="Earl A."/>
            <person name="Young S.K."/>
            <person name="Zeng Q."/>
            <person name="Koehrsen M."/>
            <person name="Alvarado L."/>
            <person name="Berlin A."/>
            <person name="Bochicchio J."/>
            <person name="Borenstein D."/>
            <person name="Chapman S.B."/>
            <person name="Chen Z."/>
            <person name="Engels R."/>
            <person name="Freedman E."/>
            <person name="Gellesch M."/>
            <person name="Goldberg J."/>
            <person name="Griggs A."/>
            <person name="Gujja S."/>
            <person name="Heilman E."/>
            <person name="Heiman D."/>
            <person name="Hepburn T."/>
            <person name="Howarth C."/>
            <person name="Jen D."/>
            <person name="Larson L."/>
            <person name="Lewis B."/>
            <person name="Mehta T."/>
            <person name="Park D."/>
            <person name="Pearson M."/>
            <person name="Roberts A."/>
            <person name="Saif S."/>
            <person name="Shea T."/>
            <person name="Shenoy N."/>
            <person name="Sisk P."/>
            <person name="Stolte C."/>
            <person name="Sykes S."/>
            <person name="Thomson T."/>
            <person name="Walk T."/>
            <person name="White J."/>
            <person name="Yandava C."/>
            <person name="Izard J."/>
            <person name="Baranova O.V."/>
            <person name="Blanton J.M."/>
            <person name="Tanner A.C."/>
            <person name="Dewhirst F.E."/>
            <person name="Haas B."/>
            <person name="Nusbaum C."/>
            <person name="Birren B."/>
        </authorList>
    </citation>
    <scope>NUCLEOTIDE SEQUENCE [LARGE SCALE GENOMIC DNA]</scope>
    <source>
        <strain evidence="1">1-1 BBBD Race 1</strain>
    </source>
</reference>
<dbReference type="EMBL" id="ADAS02000323">
    <property type="protein sequence ID" value="OAV87649.1"/>
    <property type="molecule type" value="Genomic_DNA"/>
</dbReference>
<evidence type="ECO:0000313" key="2">
    <source>
        <dbReference type="EnsemblFungi" id="PTTG_29341-t43_1-p1"/>
    </source>
</evidence>
<proteinExistence type="predicted"/>
<reference evidence="2 3" key="3">
    <citation type="journal article" date="2017" name="G3 (Bethesda)">
        <title>Comparative analysis highlights variable genome content of wheat rusts and divergence of the mating loci.</title>
        <authorList>
            <person name="Cuomo C.A."/>
            <person name="Bakkeren G."/>
            <person name="Khalil H.B."/>
            <person name="Panwar V."/>
            <person name="Joly D."/>
            <person name="Linning R."/>
            <person name="Sakthikumar S."/>
            <person name="Song X."/>
            <person name="Adiconis X."/>
            <person name="Fan L."/>
            <person name="Goldberg J.M."/>
            <person name="Levin J.Z."/>
            <person name="Young S."/>
            <person name="Zeng Q."/>
            <person name="Anikster Y."/>
            <person name="Bruce M."/>
            <person name="Wang M."/>
            <person name="Yin C."/>
            <person name="McCallum B."/>
            <person name="Szabo L.J."/>
            <person name="Hulbert S."/>
            <person name="Chen X."/>
            <person name="Fellers J.P."/>
        </authorList>
    </citation>
    <scope>NUCLEOTIDE SEQUENCE</scope>
    <source>
        <strain evidence="2">isolate 1-1 / race 1 (BBBD)</strain>
        <strain evidence="3">Isolate 1-1 / race 1 (BBBD)</strain>
    </source>
</reference>